<evidence type="ECO:0000313" key="3">
    <source>
        <dbReference type="EMBL" id="RDD62526.1"/>
    </source>
</evidence>
<sequence length="327" mass="36192">MRAVARLVAVAALAGAIAAGGQVQAASWDMPTPYPQPNFHTQNIMAFAEDVADMTDGELEITVHPAGSLFKHPEIKNAVRSRLAPIGEFLLSRLANENAVFQVDSVPFLATDYDQAMKLWQASKPTVRDLLAAEDLKVLFTVPWPPQGLYTKEPIESMDDLKGISFRAYNTATERLAQLAGMVPTQVEVPDIPQAFATGRVDGMMTSPSTGVNSKAWDFVNHFYHLQAWLPKNIVVVNARAFEGLDESVRNAVLKAAEKAMDRGWKMSMKETRQQMDKLEENGMTVHREPSETLQQGFQEIGAKMASEWQEKAGEAGSEILKRYRAE</sequence>
<dbReference type="InterPro" id="IPR018389">
    <property type="entry name" value="DctP_fam"/>
</dbReference>
<dbReference type="GO" id="GO:0055085">
    <property type="term" value="P:transmembrane transport"/>
    <property type="evidence" value="ECO:0007669"/>
    <property type="project" value="InterPro"/>
</dbReference>
<dbReference type="CDD" id="cd13602">
    <property type="entry name" value="PBP2_TRAP_BpDctp6_7"/>
    <property type="match status" value="1"/>
</dbReference>
<accession>A0A369TI11</accession>
<gene>
    <name evidence="3" type="ORF">DRB17_07730</name>
</gene>
<dbReference type="PANTHER" id="PTHR33376">
    <property type="match status" value="1"/>
</dbReference>
<dbReference type="NCBIfam" id="NF037995">
    <property type="entry name" value="TRAP_S1"/>
    <property type="match status" value="1"/>
</dbReference>
<feature type="chain" id="PRO_5016760513" evidence="2">
    <location>
        <begin position="26"/>
        <end position="327"/>
    </location>
</feature>
<dbReference type="SUPFAM" id="SSF53850">
    <property type="entry name" value="Periplasmic binding protein-like II"/>
    <property type="match status" value="1"/>
</dbReference>
<dbReference type="Proteomes" id="UP000253941">
    <property type="component" value="Unassembled WGS sequence"/>
</dbReference>
<dbReference type="RefSeq" id="WP_114581622.1">
    <property type="nucleotide sequence ID" value="NZ_QPMH01000005.1"/>
</dbReference>
<organism evidence="3 4">
    <name type="scientific">Ferruginivarius sediminum</name>
    <dbReference type="NCBI Taxonomy" id="2661937"/>
    <lineage>
        <taxon>Bacteria</taxon>
        <taxon>Pseudomonadati</taxon>
        <taxon>Pseudomonadota</taxon>
        <taxon>Alphaproteobacteria</taxon>
        <taxon>Rhodospirillales</taxon>
        <taxon>Rhodospirillaceae</taxon>
        <taxon>Ferruginivarius</taxon>
    </lineage>
</organism>
<dbReference type="AlphaFoldDB" id="A0A369TI11"/>
<protein>
    <submittedName>
        <fullName evidence="3">C4-dicarboxylate ABC transporter substrate-binding protein</fullName>
    </submittedName>
</protein>
<dbReference type="Pfam" id="PF03480">
    <property type="entry name" value="DctP"/>
    <property type="match status" value="1"/>
</dbReference>
<dbReference type="EMBL" id="QPMH01000005">
    <property type="protein sequence ID" value="RDD62526.1"/>
    <property type="molecule type" value="Genomic_DNA"/>
</dbReference>
<evidence type="ECO:0000256" key="1">
    <source>
        <dbReference type="ARBA" id="ARBA00022729"/>
    </source>
</evidence>
<comment type="caution">
    <text evidence="3">The sequence shown here is derived from an EMBL/GenBank/DDBJ whole genome shotgun (WGS) entry which is preliminary data.</text>
</comment>
<dbReference type="InterPro" id="IPR038404">
    <property type="entry name" value="TRAP_DctP_sf"/>
</dbReference>
<evidence type="ECO:0000313" key="4">
    <source>
        <dbReference type="Proteomes" id="UP000253941"/>
    </source>
</evidence>
<reference evidence="3 4" key="1">
    <citation type="submission" date="2018-07" db="EMBL/GenBank/DDBJ databases">
        <title>Venubactetium sediminum gen. nov., sp. nov., isolated from a marine solar saltern.</title>
        <authorList>
            <person name="Wang S."/>
        </authorList>
    </citation>
    <scope>NUCLEOTIDE SEQUENCE [LARGE SCALE GENOMIC DNA]</scope>
    <source>
        <strain evidence="3 4">WD2A32</strain>
    </source>
</reference>
<keyword evidence="1 2" id="KW-0732">Signal</keyword>
<name>A0A369TI11_9PROT</name>
<proteinExistence type="predicted"/>
<evidence type="ECO:0000256" key="2">
    <source>
        <dbReference type="SAM" id="SignalP"/>
    </source>
</evidence>
<keyword evidence="4" id="KW-1185">Reference proteome</keyword>
<feature type="signal peptide" evidence="2">
    <location>
        <begin position="1"/>
        <end position="25"/>
    </location>
</feature>
<dbReference type="PANTHER" id="PTHR33376:SF4">
    <property type="entry name" value="SIALIC ACID-BINDING PERIPLASMIC PROTEIN SIAP"/>
    <property type="match status" value="1"/>
</dbReference>
<dbReference type="Gene3D" id="3.40.190.170">
    <property type="entry name" value="Bacterial extracellular solute-binding protein, family 7"/>
    <property type="match status" value="1"/>
</dbReference>